<reference evidence="2" key="1">
    <citation type="submission" date="2016-10" db="EMBL/GenBank/DDBJ databases">
        <authorList>
            <person name="Varghese N."/>
            <person name="Submissions S."/>
        </authorList>
    </citation>
    <scope>NUCLEOTIDE SEQUENCE [LARGE SCALE GENOMIC DNA]</scope>
    <source>
        <strain evidence="2">XBD1002</strain>
    </source>
</reference>
<accession>A0A1I3N5Q3</accession>
<dbReference type="PROSITE" id="PS51257">
    <property type="entry name" value="PROKAR_LIPOPROTEIN"/>
    <property type="match status" value="1"/>
</dbReference>
<organism evidence="1 2">
    <name type="scientific">Treponema bryantii</name>
    <dbReference type="NCBI Taxonomy" id="163"/>
    <lineage>
        <taxon>Bacteria</taxon>
        <taxon>Pseudomonadati</taxon>
        <taxon>Spirochaetota</taxon>
        <taxon>Spirochaetia</taxon>
        <taxon>Spirochaetales</taxon>
        <taxon>Treponemataceae</taxon>
        <taxon>Treponema</taxon>
    </lineage>
</organism>
<gene>
    <name evidence="1" type="ORF">SAMN04487775_11247</name>
</gene>
<dbReference type="OrthoDB" id="361140at2"/>
<name>A0A1I3N5Q3_9SPIR</name>
<evidence type="ECO:0000313" key="1">
    <source>
        <dbReference type="EMBL" id="SFJ04522.1"/>
    </source>
</evidence>
<proteinExistence type="predicted"/>
<sequence>MKTILRLVFLLITLITFSCKSYALDSVPYVMSGEFVMEEGTSDYSICGVDLYLLNKSEKDIKRINVVFFLFDKDGEPAIECCNKISAVLEEEIFAGEDRSFCMSLDSFMNSVPEECLIVDYLYLAKIEYEDGTVWEDPYGLVAFK</sequence>
<evidence type="ECO:0000313" key="2">
    <source>
        <dbReference type="Proteomes" id="UP000182737"/>
    </source>
</evidence>
<evidence type="ECO:0008006" key="3">
    <source>
        <dbReference type="Google" id="ProtNLM"/>
    </source>
</evidence>
<keyword evidence="2" id="KW-1185">Reference proteome</keyword>
<dbReference type="EMBL" id="FORI01000012">
    <property type="protein sequence ID" value="SFJ04522.1"/>
    <property type="molecule type" value="Genomic_DNA"/>
</dbReference>
<dbReference type="Proteomes" id="UP000182737">
    <property type="component" value="Unassembled WGS sequence"/>
</dbReference>
<protein>
    <recommendedName>
        <fullName evidence="3">Lipoprotein</fullName>
    </recommendedName>
</protein>
<dbReference type="RefSeq" id="WP_074933469.1">
    <property type="nucleotide sequence ID" value="NZ_FORI01000012.1"/>
</dbReference>
<dbReference type="AlphaFoldDB" id="A0A1I3N5Q3"/>